<gene>
    <name evidence="1" type="ORF">NQ317_018925</name>
</gene>
<dbReference type="EMBL" id="JAPWTJ010000837">
    <property type="protein sequence ID" value="KAJ8975340.1"/>
    <property type="molecule type" value="Genomic_DNA"/>
</dbReference>
<evidence type="ECO:0000313" key="2">
    <source>
        <dbReference type="Proteomes" id="UP001162164"/>
    </source>
</evidence>
<sequence length="60" mass="7251">MYYYSFQNVKLWNQQSVKKDAHLALLEISGIRSARQADEVDRLRMDKRRLVENLKKEVRL</sequence>
<protein>
    <submittedName>
        <fullName evidence="1">Uncharacterized protein</fullName>
    </submittedName>
</protein>
<comment type="caution">
    <text evidence="1">The sequence shown here is derived from an EMBL/GenBank/DDBJ whole genome shotgun (WGS) entry which is preliminary data.</text>
</comment>
<organism evidence="1 2">
    <name type="scientific">Molorchus minor</name>
    <dbReference type="NCBI Taxonomy" id="1323400"/>
    <lineage>
        <taxon>Eukaryota</taxon>
        <taxon>Metazoa</taxon>
        <taxon>Ecdysozoa</taxon>
        <taxon>Arthropoda</taxon>
        <taxon>Hexapoda</taxon>
        <taxon>Insecta</taxon>
        <taxon>Pterygota</taxon>
        <taxon>Neoptera</taxon>
        <taxon>Endopterygota</taxon>
        <taxon>Coleoptera</taxon>
        <taxon>Polyphaga</taxon>
        <taxon>Cucujiformia</taxon>
        <taxon>Chrysomeloidea</taxon>
        <taxon>Cerambycidae</taxon>
        <taxon>Lamiinae</taxon>
        <taxon>Monochamini</taxon>
        <taxon>Molorchus</taxon>
    </lineage>
</organism>
<keyword evidence="2" id="KW-1185">Reference proteome</keyword>
<accession>A0ABQ9JAY0</accession>
<name>A0ABQ9JAY0_9CUCU</name>
<reference evidence="1" key="1">
    <citation type="journal article" date="2023" name="Insect Mol. Biol.">
        <title>Genome sequencing provides insights into the evolution of gene families encoding plant cell wall-degrading enzymes in longhorned beetles.</title>
        <authorList>
            <person name="Shin N.R."/>
            <person name="Okamura Y."/>
            <person name="Kirsch R."/>
            <person name="Pauchet Y."/>
        </authorList>
    </citation>
    <scope>NUCLEOTIDE SEQUENCE</scope>
    <source>
        <strain evidence="1">MMC_N1</strain>
    </source>
</reference>
<dbReference type="Proteomes" id="UP001162164">
    <property type="component" value="Unassembled WGS sequence"/>
</dbReference>
<evidence type="ECO:0000313" key="1">
    <source>
        <dbReference type="EMBL" id="KAJ8975340.1"/>
    </source>
</evidence>
<proteinExistence type="predicted"/>